<accession>A0ACD0NN36</accession>
<name>A0ACD0NN36_9BASI</name>
<gene>
    <name evidence="1" type="ORF">IE53DRAFT_321609</name>
</gene>
<keyword evidence="2" id="KW-1185">Reference proteome</keyword>
<dbReference type="Proteomes" id="UP000245626">
    <property type="component" value="Unassembled WGS sequence"/>
</dbReference>
<organism evidence="1 2">
    <name type="scientific">Violaceomyces palustris</name>
    <dbReference type="NCBI Taxonomy" id="1673888"/>
    <lineage>
        <taxon>Eukaryota</taxon>
        <taxon>Fungi</taxon>
        <taxon>Dikarya</taxon>
        <taxon>Basidiomycota</taxon>
        <taxon>Ustilaginomycotina</taxon>
        <taxon>Ustilaginomycetes</taxon>
        <taxon>Violaceomycetales</taxon>
        <taxon>Violaceomycetaceae</taxon>
        <taxon>Violaceomyces</taxon>
    </lineage>
</organism>
<proteinExistence type="predicted"/>
<sequence length="333" mass="36889">MVFTFNDIPDLSGKVAIVTGGNSGIGEISCKELAAKGARVYMASRSESKAKESIERIRKSHSEADVIFLECDLTDLGSVKSAVERFLSKEKRLDILLNNAGIMATPYQFTKDGLELQNGTNVMGHYLITMLLLPILYQTSKVNDGGNSVRIVQVSSDAIMMAPSDASFKDLESFNHQYLPEYKGTWTRYGKSKLGNVILSNEIKRMLPEGSRISNLSVHPGVINTGLTRGPLESYRFLPSFLFRLIGYFVKSPEQGALTQIFASTSSEIDEKSMDGAFLRPMARLGQKTKLAEDEEGRLGKELFTFARGFVKEKLGIDVAEYLEEKAGIKYLH</sequence>
<evidence type="ECO:0000313" key="2">
    <source>
        <dbReference type="Proteomes" id="UP000245626"/>
    </source>
</evidence>
<reference evidence="1 2" key="1">
    <citation type="journal article" date="2018" name="Mol. Biol. Evol.">
        <title>Broad Genomic Sampling Reveals a Smut Pathogenic Ancestry of the Fungal Clade Ustilaginomycotina.</title>
        <authorList>
            <person name="Kijpornyongpan T."/>
            <person name="Mondo S.J."/>
            <person name="Barry K."/>
            <person name="Sandor L."/>
            <person name="Lee J."/>
            <person name="Lipzen A."/>
            <person name="Pangilinan J."/>
            <person name="LaButti K."/>
            <person name="Hainaut M."/>
            <person name="Henrissat B."/>
            <person name="Grigoriev I.V."/>
            <person name="Spatafora J.W."/>
            <person name="Aime M.C."/>
        </authorList>
    </citation>
    <scope>NUCLEOTIDE SEQUENCE [LARGE SCALE GENOMIC DNA]</scope>
    <source>
        <strain evidence="1 2">SA 807</strain>
    </source>
</reference>
<evidence type="ECO:0000313" key="1">
    <source>
        <dbReference type="EMBL" id="PWN47218.1"/>
    </source>
</evidence>
<protein>
    <submittedName>
        <fullName evidence="1">NAD(P)-binding protein</fullName>
    </submittedName>
</protein>
<dbReference type="EMBL" id="KZ820499">
    <property type="protein sequence ID" value="PWN47218.1"/>
    <property type="molecule type" value="Genomic_DNA"/>
</dbReference>